<gene>
    <name evidence="2" type="ORF">SBA1_120093</name>
</gene>
<accession>A0A2U3K298</accession>
<feature type="transmembrane region" description="Helical" evidence="1">
    <location>
        <begin position="151"/>
        <end position="173"/>
    </location>
</feature>
<evidence type="ECO:0000256" key="1">
    <source>
        <dbReference type="SAM" id="Phobius"/>
    </source>
</evidence>
<feature type="transmembrane region" description="Helical" evidence="1">
    <location>
        <begin position="105"/>
        <end position="131"/>
    </location>
</feature>
<feature type="transmembrane region" description="Helical" evidence="1">
    <location>
        <begin position="263"/>
        <end position="281"/>
    </location>
</feature>
<dbReference type="EMBL" id="OMOD01000024">
    <property type="protein sequence ID" value="SPF33739.1"/>
    <property type="molecule type" value="Genomic_DNA"/>
</dbReference>
<evidence type="ECO:0000313" key="2">
    <source>
        <dbReference type="EMBL" id="SPF33739.1"/>
    </source>
</evidence>
<keyword evidence="1" id="KW-1133">Transmembrane helix</keyword>
<dbReference type="Proteomes" id="UP000238701">
    <property type="component" value="Unassembled WGS sequence"/>
</dbReference>
<feature type="transmembrane region" description="Helical" evidence="1">
    <location>
        <begin position="75"/>
        <end position="93"/>
    </location>
</feature>
<evidence type="ECO:0008006" key="4">
    <source>
        <dbReference type="Google" id="ProtNLM"/>
    </source>
</evidence>
<dbReference type="OrthoDB" id="157777at2"/>
<feature type="transmembrane region" description="Helical" evidence="1">
    <location>
        <begin position="209"/>
        <end position="231"/>
    </location>
</feature>
<proteinExistence type="predicted"/>
<reference evidence="3" key="1">
    <citation type="submission" date="2018-02" db="EMBL/GenBank/DDBJ databases">
        <authorList>
            <person name="Hausmann B."/>
        </authorList>
    </citation>
    <scope>NUCLEOTIDE SEQUENCE [LARGE SCALE GENOMIC DNA]</scope>
    <source>
        <strain evidence="3">Peat soil MAG SbA1</strain>
    </source>
</reference>
<protein>
    <recommendedName>
        <fullName evidence="4">DUF2029 domain-containing protein</fullName>
    </recommendedName>
</protein>
<name>A0A2U3K298_9BACT</name>
<organism evidence="2 3">
    <name type="scientific">Candidatus Sulfotelmatobacter kueseliae</name>
    <dbReference type="NCBI Taxonomy" id="2042962"/>
    <lineage>
        <taxon>Bacteria</taxon>
        <taxon>Pseudomonadati</taxon>
        <taxon>Acidobacteriota</taxon>
        <taxon>Terriglobia</taxon>
        <taxon>Terriglobales</taxon>
        <taxon>Candidatus Korobacteraceae</taxon>
        <taxon>Candidatus Sulfotelmatobacter</taxon>
    </lineage>
</organism>
<evidence type="ECO:0000313" key="3">
    <source>
        <dbReference type="Proteomes" id="UP000238701"/>
    </source>
</evidence>
<keyword evidence="1" id="KW-0812">Transmembrane</keyword>
<feature type="transmembrane region" description="Helical" evidence="1">
    <location>
        <begin position="185"/>
        <end position="203"/>
    </location>
</feature>
<keyword evidence="1" id="KW-0472">Membrane</keyword>
<sequence>MRWRIAISAAIGLASGAFCWFLMRHFHQGAGDLRWALHLAQNLLARRNPYDTPLEQYPVTAAIFALPFVRLQPELAAGVFWGISSSLLAFGLTRHGYTRLLIFLAYPYWVGMLFVQWSPLVAAGAFFPLLLPATLAKPQVGLPVLLTRVSRRGLCACAVVALVSLVLMPTWPLLWLRQAGNYQHFIPLLVLPGPLLLLALIRFRNSDAIFLLLSALMPQRWFFDSLILWLIPRSRREILWTVFFSWGAGIWRWYHIPQSFTEVGRWTVIFFYLPMLAVILLRKTTVSASKAAQKAAQIIDASKIVVPETAEPKTITPNSITPKP</sequence>
<dbReference type="AlphaFoldDB" id="A0A2U3K298"/>